<organism evidence="1 2">
    <name type="scientific">Hoeflea alexandrii</name>
    <dbReference type="NCBI Taxonomy" id="288436"/>
    <lineage>
        <taxon>Bacteria</taxon>
        <taxon>Pseudomonadati</taxon>
        <taxon>Pseudomonadota</taxon>
        <taxon>Alphaproteobacteria</taxon>
        <taxon>Hyphomicrobiales</taxon>
        <taxon>Rhizobiaceae</taxon>
        <taxon>Hoeflea</taxon>
    </lineage>
</organism>
<dbReference type="EMBL" id="JAAAML010000003">
    <property type="protein sequence ID" value="MCO6410058.1"/>
    <property type="molecule type" value="Genomic_DNA"/>
</dbReference>
<name>A0ABT1CV35_9HYPH</name>
<dbReference type="Proteomes" id="UP001320715">
    <property type="component" value="Unassembled WGS sequence"/>
</dbReference>
<evidence type="ECO:0008006" key="3">
    <source>
        <dbReference type="Google" id="ProtNLM"/>
    </source>
</evidence>
<dbReference type="RefSeq" id="WP_252916775.1">
    <property type="nucleotide sequence ID" value="NZ_JAAAML010000003.1"/>
</dbReference>
<accession>A0ABT1CV35</accession>
<keyword evidence="2" id="KW-1185">Reference proteome</keyword>
<evidence type="ECO:0000313" key="2">
    <source>
        <dbReference type="Proteomes" id="UP001320715"/>
    </source>
</evidence>
<reference evidence="1 2" key="1">
    <citation type="submission" date="2020-01" db="EMBL/GenBank/DDBJ databases">
        <title>Genomes of bacteria type strains.</title>
        <authorList>
            <person name="Chen J."/>
            <person name="Zhu S."/>
            <person name="Yang J."/>
        </authorList>
    </citation>
    <scope>NUCLEOTIDE SEQUENCE [LARGE SCALE GENOMIC DNA]</scope>
    <source>
        <strain evidence="1 2">DSM 16655</strain>
    </source>
</reference>
<gene>
    <name evidence="1" type="ORF">GTW23_17880</name>
</gene>
<sequence length="56" mass="6479">MTKPAPQRYIYRWNRQGRKGQVCTVTARGKMNSICVRFEDGYTMVTSGNAIRRVKP</sequence>
<evidence type="ECO:0000313" key="1">
    <source>
        <dbReference type="EMBL" id="MCO6410058.1"/>
    </source>
</evidence>
<protein>
    <recommendedName>
        <fullName evidence="3">DUF3553 domain-containing protein</fullName>
    </recommendedName>
</protein>
<proteinExistence type="predicted"/>
<comment type="caution">
    <text evidence="1">The sequence shown here is derived from an EMBL/GenBank/DDBJ whole genome shotgun (WGS) entry which is preliminary data.</text>
</comment>